<protein>
    <submittedName>
        <fullName evidence="2">Resolvase helix-turn-helix domain protein</fullName>
    </submittedName>
</protein>
<dbReference type="EMBL" id="JSUQ01000019">
    <property type="protein sequence ID" value="KHQ51243.1"/>
    <property type="molecule type" value="Genomic_DNA"/>
</dbReference>
<keyword evidence="3" id="KW-1185">Reference proteome</keyword>
<accession>A0A0B3RWX0</accession>
<reference evidence="2 3" key="1">
    <citation type="submission" date="2014-10" db="EMBL/GenBank/DDBJ databases">
        <title>Genome sequence of Ponticoccus sp. strain UMTAT08 isolated from clonal culture of toxic dinoflagellate Alexandrium tamiyavanichii.</title>
        <authorList>
            <person name="Gan H.Y."/>
            <person name="Muhd D.-D."/>
            <person name="Mohd Noor M.E."/>
            <person name="Yeong Y.S."/>
            <person name="Usup G."/>
        </authorList>
    </citation>
    <scope>NUCLEOTIDE SEQUENCE [LARGE SCALE GENOMIC DNA]</scope>
    <source>
        <strain evidence="2 3">UMTAT08</strain>
    </source>
</reference>
<feature type="region of interest" description="Disordered" evidence="1">
    <location>
        <begin position="117"/>
        <end position="136"/>
    </location>
</feature>
<evidence type="ECO:0000313" key="3">
    <source>
        <dbReference type="Proteomes" id="UP000030960"/>
    </source>
</evidence>
<comment type="caution">
    <text evidence="2">The sequence shown here is derived from an EMBL/GenBank/DDBJ whole genome shotgun (WGS) entry which is preliminary data.</text>
</comment>
<dbReference type="AlphaFoldDB" id="A0A0B3RWX0"/>
<gene>
    <name evidence="2" type="ORF">OA50_04276</name>
</gene>
<dbReference type="Proteomes" id="UP000030960">
    <property type="component" value="Unassembled WGS sequence"/>
</dbReference>
<evidence type="ECO:0000313" key="2">
    <source>
        <dbReference type="EMBL" id="KHQ51243.1"/>
    </source>
</evidence>
<dbReference type="RefSeq" id="WP_043145010.1">
    <property type="nucleotide sequence ID" value="NZ_JAHVJH010000015.1"/>
</dbReference>
<feature type="compositionally biased region" description="Basic and acidic residues" evidence="1">
    <location>
        <begin position="1"/>
        <end position="11"/>
    </location>
</feature>
<sequence length="158" mass="17453">MSDEKPTRDLFGELTVMPSGRRGRPAHQRSQSAANRVILGCAVGLSVEEIAKGLGVSEPTLRKHYFSELKMRDMHRTRLDLARLETLATQALAGNVGADRQLQKMVEQFDRRRQAREIEGKPAAAPAEKLGKKAAARKAAETALQDGWGGDLQPDNWH</sequence>
<evidence type="ECO:0000256" key="1">
    <source>
        <dbReference type="SAM" id="MobiDB-lite"/>
    </source>
</evidence>
<dbReference type="OrthoDB" id="6039124at2"/>
<name>A0A0B3RWX0_9RHOB</name>
<proteinExistence type="predicted"/>
<dbReference type="PATRIC" id="fig|1515334.3.peg.4307"/>
<feature type="region of interest" description="Disordered" evidence="1">
    <location>
        <begin position="1"/>
        <end position="32"/>
    </location>
</feature>
<organism evidence="2 3">
    <name type="scientific">Mameliella alba</name>
    <dbReference type="NCBI Taxonomy" id="561184"/>
    <lineage>
        <taxon>Bacteria</taxon>
        <taxon>Pseudomonadati</taxon>
        <taxon>Pseudomonadota</taxon>
        <taxon>Alphaproteobacteria</taxon>
        <taxon>Rhodobacterales</taxon>
        <taxon>Roseobacteraceae</taxon>
        <taxon>Mameliella</taxon>
    </lineage>
</organism>